<feature type="compositionally biased region" description="Polar residues" evidence="1">
    <location>
        <begin position="428"/>
        <end position="442"/>
    </location>
</feature>
<keyword evidence="4" id="KW-1185">Reference proteome</keyword>
<feature type="region of interest" description="Disordered" evidence="1">
    <location>
        <begin position="636"/>
        <end position="697"/>
    </location>
</feature>
<dbReference type="SUPFAM" id="SSF54236">
    <property type="entry name" value="Ubiquitin-like"/>
    <property type="match status" value="1"/>
</dbReference>
<organism evidence="3 4">
    <name type="scientific">Tritrichomonas musculus</name>
    <dbReference type="NCBI Taxonomy" id="1915356"/>
    <lineage>
        <taxon>Eukaryota</taxon>
        <taxon>Metamonada</taxon>
        <taxon>Parabasalia</taxon>
        <taxon>Tritrichomonadida</taxon>
        <taxon>Tritrichomonadidae</taxon>
        <taxon>Tritrichomonas</taxon>
    </lineage>
</organism>
<proteinExistence type="predicted"/>
<dbReference type="InterPro" id="IPR029071">
    <property type="entry name" value="Ubiquitin-like_domsf"/>
</dbReference>
<protein>
    <recommendedName>
        <fullName evidence="2">Ubiquitin-like domain-containing protein</fullName>
    </recommendedName>
</protein>
<gene>
    <name evidence="3" type="ORF">M9Y10_020191</name>
</gene>
<evidence type="ECO:0000313" key="4">
    <source>
        <dbReference type="Proteomes" id="UP001470230"/>
    </source>
</evidence>
<evidence type="ECO:0000256" key="1">
    <source>
        <dbReference type="SAM" id="MobiDB-lite"/>
    </source>
</evidence>
<dbReference type="InterPro" id="IPR000626">
    <property type="entry name" value="Ubiquitin-like_dom"/>
</dbReference>
<evidence type="ECO:0000313" key="3">
    <source>
        <dbReference type="EMBL" id="KAK8846185.1"/>
    </source>
</evidence>
<feature type="compositionally biased region" description="Basic and acidic residues" evidence="1">
    <location>
        <begin position="489"/>
        <end position="502"/>
    </location>
</feature>
<dbReference type="Gene3D" id="3.10.20.90">
    <property type="entry name" value="Phosphatidylinositol 3-kinase Catalytic Subunit, Chain A, domain 1"/>
    <property type="match status" value="1"/>
</dbReference>
<evidence type="ECO:0000259" key="2">
    <source>
        <dbReference type="PROSITE" id="PS50053"/>
    </source>
</evidence>
<feature type="compositionally biased region" description="Basic and acidic residues" evidence="1">
    <location>
        <begin position="456"/>
        <end position="477"/>
    </location>
</feature>
<feature type="domain" description="Ubiquitin-like" evidence="2">
    <location>
        <begin position="815"/>
        <end position="879"/>
    </location>
</feature>
<comment type="caution">
    <text evidence="3">The sequence shown here is derived from an EMBL/GenBank/DDBJ whole genome shotgun (WGS) entry which is preliminary data.</text>
</comment>
<name>A0ABR2HFH4_9EUKA</name>
<feature type="region of interest" description="Disordered" evidence="1">
    <location>
        <begin position="519"/>
        <end position="540"/>
    </location>
</feature>
<dbReference type="Proteomes" id="UP001470230">
    <property type="component" value="Unassembled WGS sequence"/>
</dbReference>
<feature type="compositionally biased region" description="Polar residues" evidence="1">
    <location>
        <begin position="362"/>
        <end position="420"/>
    </location>
</feature>
<dbReference type="PROSITE" id="PS50053">
    <property type="entry name" value="UBIQUITIN_2"/>
    <property type="match status" value="1"/>
</dbReference>
<feature type="compositionally biased region" description="Basic residues" evidence="1">
    <location>
        <begin position="321"/>
        <end position="330"/>
    </location>
</feature>
<accession>A0ABR2HFH4</accession>
<dbReference type="EMBL" id="JAPFFF010000029">
    <property type="protein sequence ID" value="KAK8846185.1"/>
    <property type="molecule type" value="Genomic_DNA"/>
</dbReference>
<feature type="compositionally biased region" description="Basic and acidic residues" evidence="1">
    <location>
        <begin position="639"/>
        <end position="679"/>
    </location>
</feature>
<reference evidence="3 4" key="1">
    <citation type="submission" date="2024-04" db="EMBL/GenBank/DDBJ databases">
        <title>Tritrichomonas musculus Genome.</title>
        <authorList>
            <person name="Alves-Ferreira E."/>
            <person name="Grigg M."/>
            <person name="Lorenzi H."/>
            <person name="Galac M."/>
        </authorList>
    </citation>
    <scope>NUCLEOTIDE SEQUENCE [LARGE SCALE GENOMIC DNA]</scope>
    <source>
        <strain evidence="3 4">EAF2021</strain>
    </source>
</reference>
<feature type="region of interest" description="Disordered" evidence="1">
    <location>
        <begin position="318"/>
        <end position="504"/>
    </location>
</feature>
<sequence length="920" mass="107010">MKSSSKVSSTHKSLNKSSGESKKRQFFIIFGDTDNKIKIEIDQTQNNEVIKTFISRFLNIDTKKFYISNLEDQKTNFSCYKDKFQFKIAFNTTTAKISFNIQKEKKIIIKDSDKMENSKLIKEFEKFGFYYSDICASNNLNFCIFGFPLRKEHLLFNFLPEEVEVSVTLDENAITIKYAPYYFSFGVNELLSEASKFVGQKLSRSNKSSFDIKPRNVNNKKVRFIKGEEYYIISAYSFEFISFHNDKIKKTYLLDYSVRISEAKEQIAEYISNNQYHIEPSDIIIYNDNKDEVAGNKLLNTIERRFIDIRAKQVTSELPKKIKKKMKHKLKAPDDSKPTSTPPPKQNKTPIIMNFKEKDQSFSKPSNNMPSLENKNKTKQPNATSINKNSNTKPVTKANQQQPRQGNQKLSPTKQPTLRSSYKPYPTKTPSNSSNKPSYVDQSKNKPPPGKGTSKTKPEDKSHDRFTRSAVIKKERTITQSDNKTAGGIKEEEINHKSESNRPKLSVKHFMPKMTAAETEFKASKETEEEPRKEEMKKKEEEDTIEVVFIFEDEMSKENKPFRERVRVDKTIGELIEEIRQRFGIEMNLELKYKENIEEMKYPKVNIDVEMNLSEIEEDWYLEEIKGKKERTLYISSAPKKEPKNKDKDKVKNENKDKVKIEGKDKNENEGKDKVKIEDKDEDEDMNKSKRKPKGLKAFMPKITSLDQKQTTSDVDKHYVFSYNEEEKDLILPKDSLLKSHLKLLREVFNIETKEKIILKDSKDGNDEPEEEIKNTNVKMETFDGHTINIYLEGTSMSDFGSTMARMSKPGAIIRTYNFQTNRSDETKQIKLDSEATVKSFKRAISREYEVPNLSNIKILFAGKVLLDNIVLEDLEVGDSLLYVYIQSTEDLLLLSCYAVQVPTEYEYEYLYEEEEEDDQ</sequence>